<dbReference type="InterPro" id="IPR000866">
    <property type="entry name" value="AhpC/TSA"/>
</dbReference>
<dbReference type="PANTHER" id="PTHR43640">
    <property type="entry name" value="OS07G0260300 PROTEIN"/>
    <property type="match status" value="1"/>
</dbReference>
<dbReference type="PROSITE" id="PS51352">
    <property type="entry name" value="THIOREDOXIN_2"/>
    <property type="match status" value="1"/>
</dbReference>
<dbReference type="PANTHER" id="PTHR43640:SF1">
    <property type="entry name" value="THIOREDOXIN-DEPENDENT PEROXIREDOXIN"/>
    <property type="match status" value="1"/>
</dbReference>
<dbReference type="CDD" id="cd02969">
    <property type="entry name" value="PRX_like1"/>
    <property type="match status" value="1"/>
</dbReference>
<accession>A0A381XXP9</accession>
<dbReference type="InterPro" id="IPR047262">
    <property type="entry name" value="PRX-like1"/>
</dbReference>
<dbReference type="InterPro" id="IPR036249">
    <property type="entry name" value="Thioredoxin-like_sf"/>
</dbReference>
<dbReference type="Pfam" id="PF00578">
    <property type="entry name" value="AhpC-TSA"/>
    <property type="match status" value="1"/>
</dbReference>
<protein>
    <recommendedName>
        <fullName evidence="1">Thioredoxin domain-containing protein</fullName>
    </recommendedName>
</protein>
<dbReference type="AlphaFoldDB" id="A0A381XXP9"/>
<feature type="domain" description="Thioredoxin" evidence="1">
    <location>
        <begin position="9"/>
        <end position="163"/>
    </location>
</feature>
<gene>
    <name evidence="2" type="ORF">METZ01_LOCUS122403</name>
</gene>
<dbReference type="InterPro" id="IPR013766">
    <property type="entry name" value="Thioredoxin_domain"/>
</dbReference>
<dbReference type="EMBL" id="UINC01016762">
    <property type="protein sequence ID" value="SVA69549.1"/>
    <property type="molecule type" value="Genomic_DNA"/>
</dbReference>
<dbReference type="GO" id="GO:0016209">
    <property type="term" value="F:antioxidant activity"/>
    <property type="evidence" value="ECO:0007669"/>
    <property type="project" value="InterPro"/>
</dbReference>
<evidence type="ECO:0000259" key="1">
    <source>
        <dbReference type="PROSITE" id="PS51352"/>
    </source>
</evidence>
<evidence type="ECO:0000313" key="2">
    <source>
        <dbReference type="EMBL" id="SVA69549.1"/>
    </source>
</evidence>
<dbReference type="GO" id="GO:0016491">
    <property type="term" value="F:oxidoreductase activity"/>
    <property type="evidence" value="ECO:0007669"/>
    <property type="project" value="InterPro"/>
</dbReference>
<reference evidence="2" key="1">
    <citation type="submission" date="2018-05" db="EMBL/GenBank/DDBJ databases">
        <authorList>
            <person name="Lanie J.A."/>
            <person name="Ng W.-L."/>
            <person name="Kazmierczak K.M."/>
            <person name="Andrzejewski T.M."/>
            <person name="Davidsen T.M."/>
            <person name="Wayne K.J."/>
            <person name="Tettelin H."/>
            <person name="Glass J.I."/>
            <person name="Rusch D."/>
            <person name="Podicherti R."/>
            <person name="Tsui H.-C.T."/>
            <person name="Winkler M.E."/>
        </authorList>
    </citation>
    <scope>NUCLEOTIDE SEQUENCE</scope>
</reference>
<dbReference type="SUPFAM" id="SSF52833">
    <property type="entry name" value="Thioredoxin-like"/>
    <property type="match status" value="1"/>
</dbReference>
<name>A0A381XXP9_9ZZZZ</name>
<dbReference type="Gene3D" id="3.40.30.10">
    <property type="entry name" value="Glutaredoxin"/>
    <property type="match status" value="1"/>
</dbReference>
<sequence>MALLESTMPPLGTPAHDFLLDGIDGETHSLESYSEKEIIVIIFMCNHCPYVKAVLKRIIDLQNEFIARGVQFIGINPNDAIRYPDDSLENMKTIAKENNFSFPYLVDPSQEVAKSYDAVCTPDLYVYGKDRKLAYRGRIDDNWEHPKKVTQQDLKLALENILAGQLVAKEQIPSMGCSIKWKTT</sequence>
<organism evidence="2">
    <name type="scientific">marine metagenome</name>
    <dbReference type="NCBI Taxonomy" id="408172"/>
    <lineage>
        <taxon>unclassified sequences</taxon>
        <taxon>metagenomes</taxon>
        <taxon>ecological metagenomes</taxon>
    </lineage>
</organism>
<proteinExistence type="predicted"/>